<proteinExistence type="predicted"/>
<dbReference type="EMBL" id="JAUCMV010000005">
    <property type="protein sequence ID" value="KAK0399598.1"/>
    <property type="molecule type" value="Genomic_DNA"/>
</dbReference>
<evidence type="ECO:0000313" key="2">
    <source>
        <dbReference type="Proteomes" id="UP001175271"/>
    </source>
</evidence>
<name>A0AA39H7D1_9BILA</name>
<reference evidence="1" key="1">
    <citation type="submission" date="2023-06" db="EMBL/GenBank/DDBJ databases">
        <title>Genomic analysis of the entomopathogenic nematode Steinernema hermaphroditum.</title>
        <authorList>
            <person name="Schwarz E.M."/>
            <person name="Heppert J.K."/>
            <person name="Baniya A."/>
            <person name="Schwartz H.T."/>
            <person name="Tan C.-H."/>
            <person name="Antoshechkin I."/>
            <person name="Sternberg P.W."/>
            <person name="Goodrich-Blair H."/>
            <person name="Dillman A.R."/>
        </authorList>
    </citation>
    <scope>NUCLEOTIDE SEQUENCE</scope>
    <source>
        <strain evidence="1">PS9179</strain>
        <tissue evidence="1">Whole animal</tissue>
    </source>
</reference>
<gene>
    <name evidence="1" type="ORF">QR680_003128</name>
</gene>
<dbReference type="AlphaFoldDB" id="A0AA39H7D1"/>
<comment type="caution">
    <text evidence="1">The sequence shown here is derived from an EMBL/GenBank/DDBJ whole genome shotgun (WGS) entry which is preliminary data.</text>
</comment>
<organism evidence="1 2">
    <name type="scientific">Steinernema hermaphroditum</name>
    <dbReference type="NCBI Taxonomy" id="289476"/>
    <lineage>
        <taxon>Eukaryota</taxon>
        <taxon>Metazoa</taxon>
        <taxon>Ecdysozoa</taxon>
        <taxon>Nematoda</taxon>
        <taxon>Chromadorea</taxon>
        <taxon>Rhabditida</taxon>
        <taxon>Tylenchina</taxon>
        <taxon>Panagrolaimomorpha</taxon>
        <taxon>Strongyloidoidea</taxon>
        <taxon>Steinernematidae</taxon>
        <taxon>Steinernema</taxon>
    </lineage>
</organism>
<evidence type="ECO:0000313" key="1">
    <source>
        <dbReference type="EMBL" id="KAK0399598.1"/>
    </source>
</evidence>
<accession>A0AA39H7D1</accession>
<protein>
    <submittedName>
        <fullName evidence="1">Uncharacterized protein</fullName>
    </submittedName>
</protein>
<sequence>MCLSDKVMSLTLKVSPFLFITSLVHPLPEHTVLYGLIEMASILVYLIRVHFVPSPSLVVTPSPIGTQACQLIRNTSPPPTATFY</sequence>
<keyword evidence="2" id="KW-1185">Reference proteome</keyword>
<dbReference type="Proteomes" id="UP001175271">
    <property type="component" value="Unassembled WGS sequence"/>
</dbReference>